<organism evidence="1 2">
    <name type="scientific">Racocetra fulgida</name>
    <dbReference type="NCBI Taxonomy" id="60492"/>
    <lineage>
        <taxon>Eukaryota</taxon>
        <taxon>Fungi</taxon>
        <taxon>Fungi incertae sedis</taxon>
        <taxon>Mucoromycota</taxon>
        <taxon>Glomeromycotina</taxon>
        <taxon>Glomeromycetes</taxon>
        <taxon>Diversisporales</taxon>
        <taxon>Gigasporaceae</taxon>
        <taxon>Racocetra</taxon>
    </lineage>
</organism>
<comment type="caution">
    <text evidence="1">The sequence shown here is derived from an EMBL/GenBank/DDBJ whole genome shotgun (WGS) entry which is preliminary data.</text>
</comment>
<feature type="non-terminal residue" evidence="1">
    <location>
        <position position="51"/>
    </location>
</feature>
<dbReference type="AlphaFoldDB" id="A0A9N9NWY6"/>
<keyword evidence="2" id="KW-1185">Reference proteome</keyword>
<evidence type="ECO:0000313" key="2">
    <source>
        <dbReference type="Proteomes" id="UP000789396"/>
    </source>
</evidence>
<dbReference type="Proteomes" id="UP000789396">
    <property type="component" value="Unassembled WGS sequence"/>
</dbReference>
<proteinExistence type="predicted"/>
<reference evidence="1" key="1">
    <citation type="submission" date="2021-06" db="EMBL/GenBank/DDBJ databases">
        <authorList>
            <person name="Kallberg Y."/>
            <person name="Tangrot J."/>
            <person name="Rosling A."/>
        </authorList>
    </citation>
    <scope>NUCLEOTIDE SEQUENCE</scope>
    <source>
        <strain evidence="1">IN212</strain>
    </source>
</reference>
<evidence type="ECO:0000313" key="1">
    <source>
        <dbReference type="EMBL" id="CAG8768244.1"/>
    </source>
</evidence>
<accession>A0A9N9NWY6</accession>
<dbReference type="EMBL" id="CAJVPZ010044838">
    <property type="protein sequence ID" value="CAG8768244.1"/>
    <property type="molecule type" value="Genomic_DNA"/>
</dbReference>
<protein>
    <submittedName>
        <fullName evidence="1">11223_t:CDS:1</fullName>
    </submittedName>
</protein>
<name>A0A9N9NWY6_9GLOM</name>
<sequence length="51" mass="5453">MIAAVDNNISPAIPPNMPPMIAPILTYNESCEVLDVGDGITDVAEIDWGRL</sequence>
<gene>
    <name evidence="1" type="ORF">RFULGI_LOCUS14861</name>
</gene>